<keyword evidence="3 6" id="KW-0732">Signal</keyword>
<evidence type="ECO:0000256" key="2">
    <source>
        <dbReference type="ARBA" id="ARBA00022525"/>
    </source>
</evidence>
<dbReference type="EMBL" id="UGZE01000001">
    <property type="protein sequence ID" value="SUJ26133.1"/>
    <property type="molecule type" value="Genomic_DNA"/>
</dbReference>
<comment type="similarity">
    <text evidence="4">Belongs to the IsaB family.</text>
</comment>
<dbReference type="InterPro" id="IPR058086">
    <property type="entry name" value="IsaB"/>
</dbReference>
<evidence type="ECO:0000256" key="3">
    <source>
        <dbReference type="ARBA" id="ARBA00022729"/>
    </source>
</evidence>
<proteinExistence type="inferred from homology"/>
<dbReference type="AlphaFoldDB" id="A0A380CPP8"/>
<gene>
    <name evidence="8" type="primary">isaB_3</name>
    <name evidence="8" type="ORF">NCTC12413_02375</name>
    <name evidence="7" type="ORF">SAR03_09090</name>
</gene>
<sequence>MREGSKILAASVVVSTLVLGSAVTTTSNANVASAQEVMSQHDSGIDAKTQKPYYNYDGYTTYDGAFTQDEYFVQALKYDNVTINGYKVDATASGGYTSNKHLYDQSVQFNEDGDVLEIVFFTKPDSVTKAAFKDAHHQNEIIEEGELGNEEGNFVKYKTMDGSYTAFFDPNDNLIEITITNK</sequence>
<evidence type="ECO:0000256" key="1">
    <source>
        <dbReference type="ARBA" id="ARBA00004613"/>
    </source>
</evidence>
<feature type="signal peptide" evidence="6">
    <location>
        <begin position="1"/>
        <end position="29"/>
    </location>
</feature>
<dbReference type="RefSeq" id="WP_002509477.1">
    <property type="nucleotide sequence ID" value="NZ_AP019698.1"/>
</dbReference>
<reference evidence="7 10" key="2">
    <citation type="submission" date="2019-07" db="EMBL/GenBank/DDBJ databases">
        <title>Whole genome shotgun sequence of Staphylococcus arlettae NBRC 109765.</title>
        <authorList>
            <person name="Hosoyama A."/>
            <person name="Uohara A."/>
            <person name="Ohji S."/>
            <person name="Ichikawa N."/>
        </authorList>
    </citation>
    <scope>NUCLEOTIDE SEQUENCE [LARGE SCALE GENOMIC DNA]</scope>
    <source>
        <strain evidence="7 10">NBRC 109765</strain>
    </source>
</reference>
<evidence type="ECO:0000313" key="9">
    <source>
        <dbReference type="Proteomes" id="UP000254956"/>
    </source>
</evidence>
<keyword evidence="2" id="KW-0964">Secreted</keyword>
<organism evidence="8 9">
    <name type="scientific">Staphylococcus arlettae</name>
    <dbReference type="NCBI Taxonomy" id="29378"/>
    <lineage>
        <taxon>Bacteria</taxon>
        <taxon>Bacillati</taxon>
        <taxon>Bacillota</taxon>
        <taxon>Bacilli</taxon>
        <taxon>Bacillales</taxon>
        <taxon>Staphylococcaceae</taxon>
        <taxon>Staphylococcus</taxon>
    </lineage>
</organism>
<dbReference type="Proteomes" id="UP000321598">
    <property type="component" value="Unassembled WGS sequence"/>
</dbReference>
<feature type="chain" id="PRO_5038357321" description="Immunodominant staphylococcal antigen B" evidence="6">
    <location>
        <begin position="30"/>
        <end position="182"/>
    </location>
</feature>
<dbReference type="EMBL" id="BKAV01000006">
    <property type="protein sequence ID" value="GEP99871.1"/>
    <property type="molecule type" value="Genomic_DNA"/>
</dbReference>
<evidence type="ECO:0000256" key="6">
    <source>
        <dbReference type="SAM" id="SignalP"/>
    </source>
</evidence>
<comment type="subcellular location">
    <subcellularLocation>
        <location evidence="1">Secreted</location>
    </subcellularLocation>
</comment>
<accession>A0A380CPP8</accession>
<dbReference type="NCBIfam" id="NF047686">
    <property type="entry name" value="IsaB_fam"/>
    <property type="match status" value="1"/>
</dbReference>
<dbReference type="Proteomes" id="UP000254956">
    <property type="component" value="Unassembled WGS sequence"/>
</dbReference>
<evidence type="ECO:0000313" key="7">
    <source>
        <dbReference type="EMBL" id="GEP99871.1"/>
    </source>
</evidence>
<reference evidence="8 9" key="1">
    <citation type="submission" date="2018-06" db="EMBL/GenBank/DDBJ databases">
        <authorList>
            <consortium name="Pathogen Informatics"/>
            <person name="Doyle S."/>
        </authorList>
    </citation>
    <scope>NUCLEOTIDE SEQUENCE [LARGE SCALE GENOMIC DNA]</scope>
    <source>
        <strain evidence="8 9">NCTC12413</strain>
    </source>
</reference>
<dbReference type="STRING" id="1212545.SARL_03646"/>
<evidence type="ECO:0000313" key="10">
    <source>
        <dbReference type="Proteomes" id="UP000321598"/>
    </source>
</evidence>
<protein>
    <recommendedName>
        <fullName evidence="5">Immunodominant staphylococcal antigen B</fullName>
    </recommendedName>
</protein>
<evidence type="ECO:0000256" key="5">
    <source>
        <dbReference type="ARBA" id="ARBA00093792"/>
    </source>
</evidence>
<name>A0A380CPP8_9STAP</name>
<dbReference type="OrthoDB" id="2411592at2"/>
<evidence type="ECO:0000313" key="8">
    <source>
        <dbReference type="EMBL" id="SUJ26133.1"/>
    </source>
</evidence>
<keyword evidence="10" id="KW-1185">Reference proteome</keyword>
<evidence type="ECO:0000256" key="4">
    <source>
        <dbReference type="ARBA" id="ARBA00093777"/>
    </source>
</evidence>